<proteinExistence type="inferred from homology"/>
<dbReference type="InterPro" id="IPR007474">
    <property type="entry name" value="ApaG_domain"/>
</dbReference>
<evidence type="ECO:0000313" key="5">
    <source>
        <dbReference type="Proteomes" id="UP000078070"/>
    </source>
</evidence>
<keyword evidence="5" id="KW-1185">Reference proteome</keyword>
<protein>
    <recommendedName>
        <fullName evidence="1 2">Protein ApaG</fullName>
    </recommendedName>
</protein>
<dbReference type="AlphaFoldDB" id="A0A1A9EVN0"/>
<accession>A0A1A9EVN0</accession>
<dbReference type="PANTHER" id="PTHR47191:SF2">
    <property type="entry name" value="OS05G0170800 PROTEIN"/>
    <property type="match status" value="1"/>
</dbReference>
<reference evidence="4 5" key="2">
    <citation type="journal article" date="2018" name="Int. J. Syst. Evol. Microbiol.">
        <title>Marinobacterium aestuarii sp. nov., a benzene-degrading marine bacterium isolated from estuary sediment.</title>
        <authorList>
            <person name="Bae S.S."/>
            <person name="Jung J."/>
            <person name="Chung D."/>
            <person name="Baek K."/>
        </authorList>
    </citation>
    <scope>NUCLEOTIDE SEQUENCE [LARGE SCALE GENOMIC DNA]</scope>
    <source>
        <strain evidence="4 5">ST58-10</strain>
    </source>
</reference>
<dbReference type="Gene3D" id="2.60.40.1470">
    <property type="entry name" value="ApaG domain"/>
    <property type="match status" value="1"/>
</dbReference>
<evidence type="ECO:0000259" key="3">
    <source>
        <dbReference type="PROSITE" id="PS51087"/>
    </source>
</evidence>
<dbReference type="InterPro" id="IPR036767">
    <property type="entry name" value="ApaG_sf"/>
</dbReference>
<dbReference type="HAMAP" id="MF_00791">
    <property type="entry name" value="ApaG"/>
    <property type="match status" value="1"/>
</dbReference>
<dbReference type="Pfam" id="PF04379">
    <property type="entry name" value="DUF525"/>
    <property type="match status" value="1"/>
</dbReference>
<evidence type="ECO:0000256" key="2">
    <source>
        <dbReference type="HAMAP-Rule" id="MF_00791"/>
    </source>
</evidence>
<name>A0A1A9EVN0_9GAMM</name>
<dbReference type="InterPro" id="IPR023065">
    <property type="entry name" value="Uncharacterised_ApaG"/>
</dbReference>
<dbReference type="SUPFAM" id="SSF110069">
    <property type="entry name" value="ApaG-like"/>
    <property type="match status" value="1"/>
</dbReference>
<sequence>MEPSKLGDNVQIDVKTNYLSEQSDPDSKRFVFSYHITITNKGAHSVQLLSRRWLITDGNEHVQEVAGEGVVGEQPMIEPGASYSYTSGTVLATHVGSMQGHYHMRSNDGHEFDAPVVPFTLAQPNALH</sequence>
<evidence type="ECO:0000313" key="4">
    <source>
        <dbReference type="EMBL" id="ANG61810.1"/>
    </source>
</evidence>
<evidence type="ECO:0000256" key="1">
    <source>
        <dbReference type="ARBA" id="ARBA00017693"/>
    </source>
</evidence>
<reference evidence="5" key="1">
    <citation type="submission" date="2016-05" db="EMBL/GenBank/DDBJ databases">
        <authorList>
            <person name="Baek K."/>
            <person name="Yang S.-J."/>
        </authorList>
    </citation>
    <scope>NUCLEOTIDE SEQUENCE [LARGE SCALE GENOMIC DNA]</scope>
    <source>
        <strain evidence="5">ST58-10</strain>
    </source>
</reference>
<dbReference type="STRING" id="1821621.A8C75_04505"/>
<dbReference type="Proteomes" id="UP000078070">
    <property type="component" value="Chromosome"/>
</dbReference>
<gene>
    <name evidence="2" type="primary">apaG</name>
    <name evidence="4" type="ORF">A8C75_04505</name>
</gene>
<dbReference type="EMBL" id="CP015839">
    <property type="protein sequence ID" value="ANG61810.1"/>
    <property type="molecule type" value="Genomic_DNA"/>
</dbReference>
<dbReference type="NCBIfam" id="NF003967">
    <property type="entry name" value="PRK05461.1"/>
    <property type="match status" value="1"/>
</dbReference>
<dbReference type="KEGG" id="mars:A8C75_04505"/>
<feature type="domain" description="ApaG" evidence="3">
    <location>
        <begin position="4"/>
        <end position="128"/>
    </location>
</feature>
<dbReference type="PANTHER" id="PTHR47191">
    <property type="entry name" value="OS05G0170800 PROTEIN"/>
    <property type="match status" value="1"/>
</dbReference>
<dbReference type="InterPro" id="IPR050718">
    <property type="entry name" value="ApaG-like"/>
</dbReference>
<dbReference type="OrthoDB" id="9795226at2"/>
<dbReference type="RefSeq" id="WP_067378720.1">
    <property type="nucleotide sequence ID" value="NZ_CP015839.1"/>
</dbReference>
<organism evidence="4 5">
    <name type="scientific">Marinobacterium aestuarii</name>
    <dbReference type="NCBI Taxonomy" id="1821621"/>
    <lineage>
        <taxon>Bacteria</taxon>
        <taxon>Pseudomonadati</taxon>
        <taxon>Pseudomonadota</taxon>
        <taxon>Gammaproteobacteria</taxon>
        <taxon>Oceanospirillales</taxon>
        <taxon>Oceanospirillaceae</taxon>
        <taxon>Marinobacterium</taxon>
    </lineage>
</organism>
<dbReference type="PROSITE" id="PS51087">
    <property type="entry name" value="APAG"/>
    <property type="match status" value="1"/>
</dbReference>